<reference evidence="1" key="1">
    <citation type="submission" date="2020-08" db="EMBL/GenBank/DDBJ databases">
        <authorList>
            <person name="Hu Y."/>
            <person name="Nguyen S.V."/>
            <person name="Li F."/>
            <person name="Fanning S."/>
        </authorList>
    </citation>
    <scope>NUCLEOTIDE SEQUENCE</scope>
    <source>
        <strain evidence="1">SYSU D8009</strain>
    </source>
</reference>
<gene>
    <name evidence="1" type="ORF">H7965_23790</name>
</gene>
<protein>
    <submittedName>
        <fullName evidence="1">Uncharacterized protein</fullName>
    </submittedName>
</protein>
<organism evidence="1 2">
    <name type="scientific">Siccirubricoccus deserti</name>
    <dbReference type="NCBI Taxonomy" id="2013562"/>
    <lineage>
        <taxon>Bacteria</taxon>
        <taxon>Pseudomonadati</taxon>
        <taxon>Pseudomonadota</taxon>
        <taxon>Alphaproteobacteria</taxon>
        <taxon>Acetobacterales</taxon>
        <taxon>Roseomonadaceae</taxon>
        <taxon>Siccirubricoccus</taxon>
    </lineage>
</organism>
<comment type="caution">
    <text evidence="1">The sequence shown here is derived from an EMBL/GenBank/DDBJ whole genome shotgun (WGS) entry which is preliminary data.</text>
</comment>
<evidence type="ECO:0000313" key="2">
    <source>
        <dbReference type="Proteomes" id="UP000600101"/>
    </source>
</evidence>
<keyword evidence="2" id="KW-1185">Reference proteome</keyword>
<name>A0A9X0UF26_9PROT</name>
<dbReference type="EMBL" id="JACOMF010000049">
    <property type="protein sequence ID" value="MBC4018312.1"/>
    <property type="molecule type" value="Genomic_DNA"/>
</dbReference>
<evidence type="ECO:0000313" key="1">
    <source>
        <dbReference type="EMBL" id="MBC4018312.1"/>
    </source>
</evidence>
<sequence length="171" mass="18272">MRHPGTHQGDPFYRLTADKIAELIARAEQCGMGHQVPLLRALGANRTVVLYVERGATALALAAVEASRKPVVIVIHDDDHATSGPTGFPIARKALRWARAHIIHGTGGEPWHYGAAVEMALSEGSCAVCETSSAMVPAWADLARRAAMPRRAPGFVLLPRTGAHPVVGRVH</sequence>
<proteinExistence type="predicted"/>
<dbReference type="AlphaFoldDB" id="A0A9X0UF26"/>
<accession>A0A9X0UF26</accession>
<dbReference type="RefSeq" id="WP_186773065.1">
    <property type="nucleotide sequence ID" value="NZ_JACOMF010000049.1"/>
</dbReference>
<dbReference type="Proteomes" id="UP000600101">
    <property type="component" value="Unassembled WGS sequence"/>
</dbReference>